<protein>
    <submittedName>
        <fullName evidence="2">Putative secreted protein</fullName>
    </submittedName>
</protein>
<dbReference type="AlphaFoldDB" id="A0A6B0TYJ3"/>
<reference evidence="2" key="1">
    <citation type="submission" date="2019-12" db="EMBL/GenBank/DDBJ databases">
        <title>An insight into the sialome of adult female Ixodes ricinus ticks feeding for 6 days.</title>
        <authorList>
            <person name="Perner J."/>
            <person name="Ribeiro J.M.C."/>
        </authorList>
    </citation>
    <scope>NUCLEOTIDE SEQUENCE</scope>
    <source>
        <strain evidence="2">Semi-engorged</strain>
        <tissue evidence="2">Salivary glands</tissue>
    </source>
</reference>
<sequence>MPKLTNFSLWVIGSTTASTSSWICLSRPPMSEYSSVGRSSTSIALTLESYSCGSVSRMRYESLLTPTRSPGRSFSASTSPMTGRK</sequence>
<evidence type="ECO:0000313" key="2">
    <source>
        <dbReference type="EMBL" id="MXU85192.1"/>
    </source>
</evidence>
<proteinExistence type="predicted"/>
<accession>A0A6B0TYJ3</accession>
<organism evidence="2">
    <name type="scientific">Ixodes ricinus</name>
    <name type="common">Common tick</name>
    <name type="synonym">Acarus ricinus</name>
    <dbReference type="NCBI Taxonomy" id="34613"/>
    <lineage>
        <taxon>Eukaryota</taxon>
        <taxon>Metazoa</taxon>
        <taxon>Ecdysozoa</taxon>
        <taxon>Arthropoda</taxon>
        <taxon>Chelicerata</taxon>
        <taxon>Arachnida</taxon>
        <taxon>Acari</taxon>
        <taxon>Parasitiformes</taxon>
        <taxon>Ixodida</taxon>
        <taxon>Ixodoidea</taxon>
        <taxon>Ixodidae</taxon>
        <taxon>Ixodinae</taxon>
        <taxon>Ixodes</taxon>
    </lineage>
</organism>
<dbReference type="EMBL" id="GIFC01003109">
    <property type="protein sequence ID" value="MXU85192.1"/>
    <property type="molecule type" value="Transcribed_RNA"/>
</dbReference>
<feature type="region of interest" description="Disordered" evidence="1">
    <location>
        <begin position="65"/>
        <end position="85"/>
    </location>
</feature>
<name>A0A6B0TYJ3_IXORI</name>
<evidence type="ECO:0000256" key="1">
    <source>
        <dbReference type="SAM" id="MobiDB-lite"/>
    </source>
</evidence>